<dbReference type="InterPro" id="IPR015943">
    <property type="entry name" value="WD40/YVTN_repeat-like_dom_sf"/>
</dbReference>
<sequence>MRPGLLVFSPNGQQLVISTYNNLVRIDFMACQWFIFGCSNGTVRLWRREQIVSWDPRSDPQEYVTKSSDKSVRVLRVFVGNDSGVVSARSTWGSNLERLCIEGSRFKDTAGFGSSLPTVVDTAWRN</sequence>
<dbReference type="AlphaFoldDB" id="A0A9P6F2X0"/>
<organism evidence="1 2">
    <name type="scientific">Mortierella hygrophila</name>
    <dbReference type="NCBI Taxonomy" id="979708"/>
    <lineage>
        <taxon>Eukaryota</taxon>
        <taxon>Fungi</taxon>
        <taxon>Fungi incertae sedis</taxon>
        <taxon>Mucoromycota</taxon>
        <taxon>Mortierellomycotina</taxon>
        <taxon>Mortierellomycetes</taxon>
        <taxon>Mortierellales</taxon>
        <taxon>Mortierellaceae</taxon>
        <taxon>Mortierella</taxon>
    </lineage>
</organism>
<name>A0A9P6F2X0_9FUNG</name>
<evidence type="ECO:0000313" key="1">
    <source>
        <dbReference type="EMBL" id="KAF9540726.1"/>
    </source>
</evidence>
<dbReference type="Proteomes" id="UP000723463">
    <property type="component" value="Unassembled WGS sequence"/>
</dbReference>
<reference evidence="1" key="1">
    <citation type="journal article" date="2020" name="Fungal Divers.">
        <title>Resolving the Mortierellaceae phylogeny through synthesis of multi-gene phylogenetics and phylogenomics.</title>
        <authorList>
            <person name="Vandepol N."/>
            <person name="Liber J."/>
            <person name="Desiro A."/>
            <person name="Na H."/>
            <person name="Kennedy M."/>
            <person name="Barry K."/>
            <person name="Grigoriev I.V."/>
            <person name="Miller A.N."/>
            <person name="O'Donnell K."/>
            <person name="Stajich J.E."/>
            <person name="Bonito G."/>
        </authorList>
    </citation>
    <scope>NUCLEOTIDE SEQUENCE</scope>
    <source>
        <strain evidence="1">NRRL 2591</strain>
    </source>
</reference>
<dbReference type="SUPFAM" id="SSF50978">
    <property type="entry name" value="WD40 repeat-like"/>
    <property type="match status" value="1"/>
</dbReference>
<dbReference type="Gene3D" id="2.130.10.10">
    <property type="entry name" value="YVTN repeat-like/Quinoprotein amine dehydrogenase"/>
    <property type="match status" value="1"/>
</dbReference>
<dbReference type="EMBL" id="JAAAXW010000190">
    <property type="protein sequence ID" value="KAF9540726.1"/>
    <property type="molecule type" value="Genomic_DNA"/>
</dbReference>
<evidence type="ECO:0000313" key="2">
    <source>
        <dbReference type="Proteomes" id="UP000723463"/>
    </source>
</evidence>
<accession>A0A9P6F2X0</accession>
<protein>
    <submittedName>
        <fullName evidence="1">Uncharacterized protein</fullName>
    </submittedName>
</protein>
<comment type="caution">
    <text evidence="1">The sequence shown here is derived from an EMBL/GenBank/DDBJ whole genome shotgun (WGS) entry which is preliminary data.</text>
</comment>
<gene>
    <name evidence="1" type="ORF">EC957_003874</name>
</gene>
<keyword evidence="2" id="KW-1185">Reference proteome</keyword>
<dbReference type="InterPro" id="IPR036322">
    <property type="entry name" value="WD40_repeat_dom_sf"/>
</dbReference>
<proteinExistence type="predicted"/>